<gene>
    <name evidence="1" type="ORF">P6P90_04185</name>
</gene>
<proteinExistence type="predicted"/>
<accession>A0ABT6H338</accession>
<organism evidence="1 2">
    <name type="scientific">Ectobacillus antri</name>
    <dbReference type="NCBI Taxonomy" id="2486280"/>
    <lineage>
        <taxon>Bacteria</taxon>
        <taxon>Bacillati</taxon>
        <taxon>Bacillota</taxon>
        <taxon>Bacilli</taxon>
        <taxon>Bacillales</taxon>
        <taxon>Bacillaceae</taxon>
        <taxon>Ectobacillus</taxon>
    </lineage>
</organism>
<dbReference type="SUPFAM" id="SSF48371">
    <property type="entry name" value="ARM repeat"/>
    <property type="match status" value="1"/>
</dbReference>
<protein>
    <recommendedName>
        <fullName evidence="3">HEAT repeat domain-containing protein</fullName>
    </recommendedName>
</protein>
<comment type="caution">
    <text evidence="1">The sequence shown here is derived from an EMBL/GenBank/DDBJ whole genome shotgun (WGS) entry which is preliminary data.</text>
</comment>
<sequence length="394" mass="45940">MNSIQQAIRTIVKKMKNEDVQVRLQAIMAIQRLDLAIVNTSILRRVIKEAASSFPKSVAKWDDPCAQLLQFVCQYEDEALLPLLTRYYPRFSSAGQDLVMLYACRLGPKKAKSSMLYMLQMYIPTQQVRLPVSELMMQPSWLSELVPMCISYIDDPYYSFAFHQLLEAALEIGAFSIQQHEVRYQIYEKYKKLLYSIMEYNEAYSEVFVYHAWRASYLAVRTELCLYIRMMGHCTREEVEALLMETLNLKDPVIRTYGVCTLIHLGIAVEQECLFSCATNIESAYLLYTELHRKNKAYLYPIGNKMEHLVKSFLFYYLLEHEECGMVPSDIEVMSAMKQEQYTNVKVRYRFAHTDWLQKGWLIAEIILLKTEPIEVYTDFTCFAIEGETSTGAF</sequence>
<name>A0ABT6H338_9BACI</name>
<dbReference type="Proteomes" id="UP001218246">
    <property type="component" value="Unassembled WGS sequence"/>
</dbReference>
<evidence type="ECO:0000313" key="2">
    <source>
        <dbReference type="Proteomes" id="UP001218246"/>
    </source>
</evidence>
<dbReference type="EMBL" id="JARULN010000002">
    <property type="protein sequence ID" value="MDG5753198.1"/>
    <property type="molecule type" value="Genomic_DNA"/>
</dbReference>
<dbReference type="InterPro" id="IPR016024">
    <property type="entry name" value="ARM-type_fold"/>
</dbReference>
<keyword evidence="2" id="KW-1185">Reference proteome</keyword>
<dbReference type="RefSeq" id="WP_124563308.1">
    <property type="nucleotide sequence ID" value="NZ_JARRRY010000001.1"/>
</dbReference>
<reference evidence="1 2" key="1">
    <citation type="submission" date="2023-04" db="EMBL/GenBank/DDBJ databases">
        <title>Ectobacillus antri isolated from activated sludge.</title>
        <authorList>
            <person name="Yan P."/>
            <person name="Liu X."/>
        </authorList>
    </citation>
    <scope>NUCLEOTIDE SEQUENCE [LARGE SCALE GENOMIC DNA]</scope>
    <source>
        <strain evidence="1 2">C18H</strain>
    </source>
</reference>
<evidence type="ECO:0008006" key="3">
    <source>
        <dbReference type="Google" id="ProtNLM"/>
    </source>
</evidence>
<evidence type="ECO:0000313" key="1">
    <source>
        <dbReference type="EMBL" id="MDG5753198.1"/>
    </source>
</evidence>